<reference evidence="2" key="1">
    <citation type="journal article" date="2022" name="Mol. Ecol. Resour.">
        <title>The genomes of chicory, endive, great burdock and yacon provide insights into Asteraceae palaeo-polyploidization history and plant inulin production.</title>
        <authorList>
            <person name="Fan W."/>
            <person name="Wang S."/>
            <person name="Wang H."/>
            <person name="Wang A."/>
            <person name="Jiang F."/>
            <person name="Liu H."/>
            <person name="Zhao H."/>
            <person name="Xu D."/>
            <person name="Zhang Y."/>
        </authorList>
    </citation>
    <scope>NUCLEOTIDE SEQUENCE [LARGE SCALE GENOMIC DNA]</scope>
    <source>
        <strain evidence="2">cv. Yunnan</strain>
    </source>
</reference>
<organism evidence="1 2">
    <name type="scientific">Smallanthus sonchifolius</name>
    <dbReference type="NCBI Taxonomy" id="185202"/>
    <lineage>
        <taxon>Eukaryota</taxon>
        <taxon>Viridiplantae</taxon>
        <taxon>Streptophyta</taxon>
        <taxon>Embryophyta</taxon>
        <taxon>Tracheophyta</taxon>
        <taxon>Spermatophyta</taxon>
        <taxon>Magnoliopsida</taxon>
        <taxon>eudicotyledons</taxon>
        <taxon>Gunneridae</taxon>
        <taxon>Pentapetalae</taxon>
        <taxon>asterids</taxon>
        <taxon>campanulids</taxon>
        <taxon>Asterales</taxon>
        <taxon>Asteraceae</taxon>
        <taxon>Asteroideae</taxon>
        <taxon>Heliantheae alliance</taxon>
        <taxon>Millerieae</taxon>
        <taxon>Smallanthus</taxon>
    </lineage>
</organism>
<sequence length="173" mass="20228">MKKCLADENLHIPLDDVRIDETMHFVEKPVEIMDREVKQLKRSRIPIVKVRWESKRGPEFTWEREDQMKLKYPHLFTNIVSYHQSRNLSQAIQAKKLESSSEPKSSQSRKEFASPESRQVSELSGLAGIAAEVAGNRYRRRRNSLLSIAINSLLFEAPICEIDSRRVQHRIWT</sequence>
<comment type="caution">
    <text evidence="1">The sequence shown here is derived from an EMBL/GenBank/DDBJ whole genome shotgun (WGS) entry which is preliminary data.</text>
</comment>
<proteinExistence type="predicted"/>
<dbReference type="EMBL" id="CM042027">
    <property type="protein sequence ID" value="KAI3802830.1"/>
    <property type="molecule type" value="Genomic_DNA"/>
</dbReference>
<dbReference type="Proteomes" id="UP001056120">
    <property type="component" value="Linkage Group LG10"/>
</dbReference>
<reference evidence="1 2" key="2">
    <citation type="journal article" date="2022" name="Mol. Ecol. Resour.">
        <title>The genomes of chicory, endive, great burdock and yacon provide insights into Asteraceae paleo-polyploidization history and plant inulin production.</title>
        <authorList>
            <person name="Fan W."/>
            <person name="Wang S."/>
            <person name="Wang H."/>
            <person name="Wang A."/>
            <person name="Jiang F."/>
            <person name="Liu H."/>
            <person name="Zhao H."/>
            <person name="Xu D."/>
            <person name="Zhang Y."/>
        </authorList>
    </citation>
    <scope>NUCLEOTIDE SEQUENCE [LARGE SCALE GENOMIC DNA]</scope>
    <source>
        <strain evidence="2">cv. Yunnan</strain>
        <tissue evidence="1">Leaves</tissue>
    </source>
</reference>
<gene>
    <name evidence="1" type="ORF">L1987_30973</name>
</gene>
<evidence type="ECO:0000313" key="1">
    <source>
        <dbReference type="EMBL" id="KAI3802830.1"/>
    </source>
</evidence>
<accession>A0ACB9I4B9</accession>
<keyword evidence="2" id="KW-1185">Reference proteome</keyword>
<evidence type="ECO:0000313" key="2">
    <source>
        <dbReference type="Proteomes" id="UP001056120"/>
    </source>
</evidence>
<protein>
    <submittedName>
        <fullName evidence="1">Uncharacterized protein</fullName>
    </submittedName>
</protein>
<name>A0ACB9I4B9_9ASTR</name>